<dbReference type="EMBL" id="VTEQ01000001">
    <property type="protein sequence ID" value="TYS56370.1"/>
    <property type="molecule type" value="Genomic_DNA"/>
</dbReference>
<evidence type="ECO:0000313" key="1">
    <source>
        <dbReference type="EMBL" id="TYS56370.1"/>
    </source>
</evidence>
<dbReference type="RefSeq" id="WP_148984404.1">
    <property type="nucleotide sequence ID" value="NZ_JBNILK010000001.1"/>
</dbReference>
<dbReference type="AlphaFoldDB" id="A0A5D4RZH7"/>
<dbReference type="Proteomes" id="UP000322997">
    <property type="component" value="Unassembled WGS sequence"/>
</dbReference>
<proteinExistence type="predicted"/>
<evidence type="ECO:0000313" key="2">
    <source>
        <dbReference type="Proteomes" id="UP000322997"/>
    </source>
</evidence>
<gene>
    <name evidence="1" type="ORF">FZC83_02010</name>
</gene>
<sequence length="105" mass="12367">MDFYTEVVPVIKKYMNRVFEASDGYGASISFYDKDIRCEWEESKGKVRKVILEFYGGDSVVETEIGFQMVLQLIKLLSELELRQQEENQKITNEYKKLLNEVINK</sequence>
<reference evidence="1 2" key="1">
    <citation type="submission" date="2019-08" db="EMBL/GenBank/DDBJ databases">
        <title>Bacillus genomes from the desert of Cuatro Cienegas, Coahuila.</title>
        <authorList>
            <person name="Olmedo-Alvarez G."/>
        </authorList>
    </citation>
    <scope>NUCLEOTIDE SEQUENCE [LARGE SCALE GENOMIC DNA]</scope>
    <source>
        <strain evidence="1 2">CH108_3D</strain>
    </source>
</reference>
<protein>
    <submittedName>
        <fullName evidence="1">Uncharacterized protein</fullName>
    </submittedName>
</protein>
<organism evidence="1 2">
    <name type="scientific">Rossellomorea marisflavi</name>
    <dbReference type="NCBI Taxonomy" id="189381"/>
    <lineage>
        <taxon>Bacteria</taxon>
        <taxon>Bacillati</taxon>
        <taxon>Bacillota</taxon>
        <taxon>Bacilli</taxon>
        <taxon>Bacillales</taxon>
        <taxon>Bacillaceae</taxon>
        <taxon>Rossellomorea</taxon>
    </lineage>
</organism>
<comment type="caution">
    <text evidence="1">The sequence shown here is derived from an EMBL/GenBank/DDBJ whole genome shotgun (WGS) entry which is preliminary data.</text>
</comment>
<accession>A0A5D4RZH7</accession>
<name>A0A5D4RZH7_9BACI</name>